<dbReference type="NCBIfam" id="TIGR02964">
    <property type="entry name" value="xanthine_xdhC"/>
    <property type="match status" value="1"/>
</dbReference>
<organism evidence="3 4">
    <name type="scientific">Gemmobacter aquatilis</name>
    <dbReference type="NCBI Taxonomy" id="933059"/>
    <lineage>
        <taxon>Bacteria</taxon>
        <taxon>Pseudomonadati</taxon>
        <taxon>Pseudomonadota</taxon>
        <taxon>Alphaproteobacteria</taxon>
        <taxon>Rhodobacterales</taxon>
        <taxon>Paracoccaceae</taxon>
        <taxon>Gemmobacter</taxon>
    </lineage>
</organism>
<dbReference type="InterPro" id="IPR052698">
    <property type="entry name" value="MoCofactor_Util/Proc"/>
</dbReference>
<dbReference type="Pfam" id="PF13478">
    <property type="entry name" value="XdhC_C"/>
    <property type="match status" value="1"/>
</dbReference>
<dbReference type="AlphaFoldDB" id="A0A1H8DRF2"/>
<dbReference type="InterPro" id="IPR014308">
    <property type="entry name" value="Xanthine_DH_XdhC"/>
</dbReference>
<dbReference type="Gene3D" id="3.40.50.720">
    <property type="entry name" value="NAD(P)-binding Rossmann-like Domain"/>
    <property type="match status" value="1"/>
</dbReference>
<dbReference type="EMBL" id="FOCE01000003">
    <property type="protein sequence ID" value="SEN09783.1"/>
    <property type="molecule type" value="Genomic_DNA"/>
</dbReference>
<dbReference type="RefSeq" id="WP_091299496.1">
    <property type="nucleotide sequence ID" value="NZ_FOCE01000003.1"/>
</dbReference>
<feature type="domain" description="XdhC Rossmann" evidence="2">
    <location>
        <begin position="159"/>
        <end position="296"/>
    </location>
</feature>
<dbReference type="InterPro" id="IPR036291">
    <property type="entry name" value="NAD(P)-bd_dom_sf"/>
</dbReference>
<accession>A0A1H8DRF2</accession>
<keyword evidence="4" id="KW-1185">Reference proteome</keyword>
<evidence type="ECO:0000313" key="3">
    <source>
        <dbReference type="EMBL" id="SEN09783.1"/>
    </source>
</evidence>
<evidence type="ECO:0000313" key="4">
    <source>
        <dbReference type="Proteomes" id="UP000198761"/>
    </source>
</evidence>
<dbReference type="Pfam" id="PF02625">
    <property type="entry name" value="XdhC_CoxI"/>
    <property type="match status" value="1"/>
</dbReference>
<name>A0A1H8DRF2_9RHOB</name>
<dbReference type="PANTHER" id="PTHR30388">
    <property type="entry name" value="ALDEHYDE OXIDOREDUCTASE MOLYBDENUM COFACTOR ASSEMBLY PROTEIN"/>
    <property type="match status" value="1"/>
</dbReference>
<protein>
    <submittedName>
        <fullName evidence="3">Molybdenum cofactor sulfurylase</fullName>
    </submittedName>
</protein>
<dbReference type="OrthoDB" id="61481at2"/>
<dbReference type="InterPro" id="IPR003777">
    <property type="entry name" value="XdhC_CoxI"/>
</dbReference>
<dbReference type="PANTHER" id="PTHR30388:SF6">
    <property type="entry name" value="XANTHINE DEHYDROGENASE SUBUNIT A-RELATED"/>
    <property type="match status" value="1"/>
</dbReference>
<evidence type="ECO:0000259" key="2">
    <source>
        <dbReference type="Pfam" id="PF13478"/>
    </source>
</evidence>
<gene>
    <name evidence="3" type="ORF">SAMN04488103_103109</name>
</gene>
<feature type="domain" description="XdhC- CoxI" evidence="1">
    <location>
        <begin position="11"/>
        <end position="68"/>
    </location>
</feature>
<evidence type="ECO:0000259" key="1">
    <source>
        <dbReference type="Pfam" id="PF02625"/>
    </source>
</evidence>
<sequence>MFDRAGLLAALAQHGRVVRVVIAAFEGSSPREAGAAMLVWQGGQSGTIGGGALEFQAVARAQAMLAGGVALRLDRVALGPALGQCCGGAVTLVSEVYAAGDVLPEDVVVRPVAGLLGGGAMPLAVKRLLASARGQGVAPPITLLQGWLVEPVARVERQVWIWGAGHVGRALVQVLAPLPGVAITWVDTGAERFPAEVPDGVTVLPAADPAALVAFAPLAAEHLVLTYSHALDLELCHRLLTHGFRHLGLIGSATKAARFRARLRDLGHLPAEIARIACPMGDKSLGKHPQEIALGVGVAFLRQGLTQTANHEERAG</sequence>
<dbReference type="STRING" id="933059.SAMN04488103_103109"/>
<reference evidence="3 4" key="1">
    <citation type="submission" date="2016-10" db="EMBL/GenBank/DDBJ databases">
        <authorList>
            <person name="de Groot N.N."/>
        </authorList>
    </citation>
    <scope>NUCLEOTIDE SEQUENCE [LARGE SCALE GENOMIC DNA]</scope>
    <source>
        <strain evidence="3 4">DSM 3857</strain>
    </source>
</reference>
<dbReference type="Proteomes" id="UP000198761">
    <property type="component" value="Unassembled WGS sequence"/>
</dbReference>
<dbReference type="SUPFAM" id="SSF51735">
    <property type="entry name" value="NAD(P)-binding Rossmann-fold domains"/>
    <property type="match status" value="1"/>
</dbReference>
<dbReference type="InterPro" id="IPR027051">
    <property type="entry name" value="XdhC_Rossmann_dom"/>
</dbReference>
<proteinExistence type="predicted"/>